<dbReference type="GO" id="GO:0016020">
    <property type="term" value="C:membrane"/>
    <property type="evidence" value="ECO:0007669"/>
    <property type="project" value="InterPro"/>
</dbReference>
<feature type="transmembrane region" description="Helical" evidence="1">
    <location>
        <begin position="229"/>
        <end position="250"/>
    </location>
</feature>
<gene>
    <name evidence="2" type="ORF">CVAR292_00890</name>
</gene>
<dbReference type="PANTHER" id="PTHR38457:SF1">
    <property type="entry name" value="REGULATOR ABRB-RELATED"/>
    <property type="match status" value="1"/>
</dbReference>
<feature type="transmembrane region" description="Helical" evidence="1">
    <location>
        <begin position="130"/>
        <end position="151"/>
    </location>
</feature>
<keyword evidence="3" id="KW-1185">Reference proteome</keyword>
<dbReference type="InterPro" id="IPR017516">
    <property type="entry name" value="AbrB_dup"/>
</dbReference>
<proteinExistence type="predicted"/>
<dbReference type="InterPro" id="IPR007820">
    <property type="entry name" value="AbrB_fam"/>
</dbReference>
<dbReference type="OMA" id="MQYVRVV"/>
<feature type="transmembrane region" description="Helical" evidence="1">
    <location>
        <begin position="200"/>
        <end position="217"/>
    </location>
</feature>
<dbReference type="Proteomes" id="UP000182498">
    <property type="component" value="Unassembled WGS sequence"/>
</dbReference>
<organism evidence="2 3">
    <name type="scientific">Corynebacterium variabile</name>
    <dbReference type="NCBI Taxonomy" id="1727"/>
    <lineage>
        <taxon>Bacteria</taxon>
        <taxon>Bacillati</taxon>
        <taxon>Actinomycetota</taxon>
        <taxon>Actinomycetes</taxon>
        <taxon>Mycobacteriales</taxon>
        <taxon>Corynebacteriaceae</taxon>
        <taxon>Corynebacterium</taxon>
    </lineage>
</organism>
<dbReference type="Pfam" id="PF05145">
    <property type="entry name" value="AbrB"/>
    <property type="match status" value="1"/>
</dbReference>
<feature type="transmembrane region" description="Helical" evidence="1">
    <location>
        <begin position="21"/>
        <end position="37"/>
    </location>
</feature>
<dbReference type="RefSeq" id="WP_014009285.1">
    <property type="nucleotide sequence ID" value="NZ_DAMCIH010000007.1"/>
</dbReference>
<feature type="transmembrane region" description="Helical" evidence="1">
    <location>
        <begin position="285"/>
        <end position="309"/>
    </location>
</feature>
<evidence type="ECO:0000256" key="1">
    <source>
        <dbReference type="SAM" id="Phobius"/>
    </source>
</evidence>
<feature type="transmembrane region" description="Helical" evidence="1">
    <location>
        <begin position="163"/>
        <end position="180"/>
    </location>
</feature>
<evidence type="ECO:0000313" key="2">
    <source>
        <dbReference type="EMBL" id="CUU65563.1"/>
    </source>
</evidence>
<keyword evidence="1" id="KW-0472">Membrane</keyword>
<reference evidence="3" key="1">
    <citation type="submission" date="2015-11" db="EMBL/GenBank/DDBJ databases">
        <authorList>
            <person name="Dugat-Bony E."/>
        </authorList>
    </citation>
    <scope>NUCLEOTIDE SEQUENCE [LARGE SCALE GENOMIC DNA]</scope>
    <source>
        <strain evidence="3">Mu292</strain>
    </source>
</reference>
<feature type="transmembrane region" description="Helical" evidence="1">
    <location>
        <begin position="43"/>
        <end position="61"/>
    </location>
</feature>
<feature type="transmembrane region" description="Helical" evidence="1">
    <location>
        <begin position="99"/>
        <end position="124"/>
    </location>
</feature>
<accession>A0A0X2NJB8</accession>
<feature type="transmembrane region" description="Helical" evidence="1">
    <location>
        <begin position="340"/>
        <end position="360"/>
    </location>
</feature>
<dbReference type="NCBIfam" id="TIGR03082">
    <property type="entry name" value="Gneg_AbrB_dup"/>
    <property type="match status" value="1"/>
</dbReference>
<dbReference type="GO" id="GO:0010468">
    <property type="term" value="P:regulation of gene expression"/>
    <property type="evidence" value="ECO:0007669"/>
    <property type="project" value="InterPro"/>
</dbReference>
<dbReference type="PIRSF" id="PIRSF038991">
    <property type="entry name" value="Protein_AbrB"/>
    <property type="match status" value="1"/>
</dbReference>
<feature type="transmembrane region" description="Helical" evidence="1">
    <location>
        <begin position="256"/>
        <end position="278"/>
    </location>
</feature>
<name>A0A0X2NJB8_9CORY</name>
<keyword evidence="1" id="KW-0812">Transmembrane</keyword>
<evidence type="ECO:0000313" key="3">
    <source>
        <dbReference type="Proteomes" id="UP000182498"/>
    </source>
</evidence>
<dbReference type="EMBL" id="FAUH01000005">
    <property type="protein sequence ID" value="CUU65563.1"/>
    <property type="molecule type" value="Genomic_DNA"/>
</dbReference>
<dbReference type="AlphaFoldDB" id="A0A0X2NJB8"/>
<dbReference type="PANTHER" id="PTHR38457">
    <property type="entry name" value="REGULATOR ABRB-RELATED"/>
    <property type="match status" value="1"/>
</dbReference>
<protein>
    <submittedName>
        <fullName evidence="2">Membrane protein AbrB duplication</fullName>
    </submittedName>
</protein>
<keyword evidence="1" id="KW-1133">Transmembrane helix</keyword>
<sequence length="378" mass="39485">MAPGSPSANPANSGPGRFRDIAELVGVAVVAVLVGWWCTEAGIPASWIFGFLVVFGLYSLLRNRTVSPPSATMQPAQVLIAMVCTTPLMELDGATVRSYLLPTALSVLVMLVVSTVAGLVLARFGRTDPVSAMISTLAGGASAMTLMARELHLDVRFVVLTQYLRLTLVVLTLPLFVHLLGGQDAGSVGGGSSDWWEPDLRPVVGAAVVWAVTWTFVRLTRRLFSIPAPYLLVSIAVTWILSAAGVPAVWLTPHGAVLTVAYGIIGIQAGGTLTIGALRQLSHALPIILTAVTVMVAGTVGAALVIAQVTDISRLDAYLATVPGGIYAVLAFAHESGSSAVVTVGQVLRTLVMIVVGAYLPTIVRKLTGRRQSGDADD</sequence>